<gene>
    <name evidence="4" type="ORF">N0B16_13140</name>
</gene>
<dbReference type="PROSITE" id="PS51677">
    <property type="entry name" value="NODB"/>
    <property type="match status" value="1"/>
</dbReference>
<dbReference type="RefSeq" id="WP_262991408.1">
    <property type="nucleotide sequence ID" value="NZ_JAOTEN010000005.1"/>
</dbReference>
<protein>
    <submittedName>
        <fullName evidence="4">Polysaccharide deacetylase family protein</fullName>
    </submittedName>
</protein>
<feature type="domain" description="NodB homology" evidence="3">
    <location>
        <begin position="72"/>
        <end position="248"/>
    </location>
</feature>
<dbReference type="CDD" id="cd10918">
    <property type="entry name" value="CE4_NodB_like_5s_6s"/>
    <property type="match status" value="1"/>
</dbReference>
<dbReference type="PANTHER" id="PTHR34216">
    <property type="match status" value="1"/>
</dbReference>
<dbReference type="InterPro" id="IPR011330">
    <property type="entry name" value="Glyco_hydro/deAcase_b/a-brl"/>
</dbReference>
<dbReference type="Gene3D" id="3.20.20.370">
    <property type="entry name" value="Glycoside hydrolase/deacetylase"/>
    <property type="match status" value="1"/>
</dbReference>
<sequence>MIVFHFLKNIAGIQRHKSVRILMYHQVLPQSISFKNDLVVTAENLEEQFKYIKEHFNPVFFKDVQENTFLKNKIIITFDDGYYNNLQYAIPLLEKYRLKATIFIPTKLIEDQDNSSERYLMKFEELQALPSEYIEIALHSHSHTNYTQLTLEEAENDLLKNMEVLKKHHIPFTKVLAYPYGKFPKGKTEKKLFFSMLEKLGIMAALRIGNNIETFPWKNKFEINRINIKYSDSLKIFKWKLRLGKLKF</sequence>
<evidence type="ECO:0000256" key="2">
    <source>
        <dbReference type="ARBA" id="ARBA00022729"/>
    </source>
</evidence>
<evidence type="ECO:0000259" key="3">
    <source>
        <dbReference type="PROSITE" id="PS51677"/>
    </source>
</evidence>
<dbReference type="InterPro" id="IPR051398">
    <property type="entry name" value="Polysacch_Deacetylase"/>
</dbReference>
<evidence type="ECO:0000256" key="1">
    <source>
        <dbReference type="ARBA" id="ARBA00004613"/>
    </source>
</evidence>
<accession>A0ABT2VZF1</accession>
<reference evidence="5" key="1">
    <citation type="submission" date="2023-07" db="EMBL/GenBank/DDBJ databases">
        <title>Chryseobacterium sp. GMJ5 Genome sequencing and assembly.</title>
        <authorList>
            <person name="Jung Y."/>
        </authorList>
    </citation>
    <scope>NUCLEOTIDE SEQUENCE [LARGE SCALE GENOMIC DNA]</scope>
    <source>
        <strain evidence="5">GMJ5</strain>
    </source>
</reference>
<proteinExistence type="predicted"/>
<dbReference type="Pfam" id="PF01522">
    <property type="entry name" value="Polysacc_deac_1"/>
    <property type="match status" value="1"/>
</dbReference>
<comment type="subcellular location">
    <subcellularLocation>
        <location evidence="1">Secreted</location>
    </subcellularLocation>
</comment>
<evidence type="ECO:0000313" key="5">
    <source>
        <dbReference type="Proteomes" id="UP001208114"/>
    </source>
</evidence>
<dbReference type="EMBL" id="JAOTEN010000005">
    <property type="protein sequence ID" value="MCU7615385.1"/>
    <property type="molecule type" value="Genomic_DNA"/>
</dbReference>
<keyword evidence="5" id="KW-1185">Reference proteome</keyword>
<comment type="caution">
    <text evidence="4">The sequence shown here is derived from an EMBL/GenBank/DDBJ whole genome shotgun (WGS) entry which is preliminary data.</text>
</comment>
<evidence type="ECO:0000313" key="4">
    <source>
        <dbReference type="EMBL" id="MCU7615385.1"/>
    </source>
</evidence>
<dbReference type="Proteomes" id="UP001208114">
    <property type="component" value="Unassembled WGS sequence"/>
</dbReference>
<dbReference type="PANTHER" id="PTHR34216:SF3">
    <property type="entry name" value="POLY-BETA-1,6-N-ACETYL-D-GLUCOSAMINE N-DEACETYLASE"/>
    <property type="match status" value="1"/>
</dbReference>
<organism evidence="4 5">
    <name type="scientific">Chryseobacterium gilvum</name>
    <dbReference type="NCBI Taxonomy" id="2976534"/>
    <lineage>
        <taxon>Bacteria</taxon>
        <taxon>Pseudomonadati</taxon>
        <taxon>Bacteroidota</taxon>
        <taxon>Flavobacteriia</taxon>
        <taxon>Flavobacteriales</taxon>
        <taxon>Weeksellaceae</taxon>
        <taxon>Chryseobacterium group</taxon>
        <taxon>Chryseobacterium</taxon>
    </lineage>
</organism>
<keyword evidence="2" id="KW-0732">Signal</keyword>
<dbReference type="InterPro" id="IPR002509">
    <property type="entry name" value="NODB_dom"/>
</dbReference>
<dbReference type="SUPFAM" id="SSF88713">
    <property type="entry name" value="Glycoside hydrolase/deacetylase"/>
    <property type="match status" value="1"/>
</dbReference>
<name>A0ABT2VZF1_9FLAO</name>